<organism evidence="1 2">
    <name type="scientific">Streptomyces lateritius</name>
    <dbReference type="NCBI Taxonomy" id="67313"/>
    <lineage>
        <taxon>Bacteria</taxon>
        <taxon>Bacillati</taxon>
        <taxon>Actinomycetota</taxon>
        <taxon>Actinomycetes</taxon>
        <taxon>Kitasatosporales</taxon>
        <taxon>Streptomycetaceae</taxon>
        <taxon>Streptomyces</taxon>
    </lineage>
</organism>
<proteinExistence type="predicted"/>
<comment type="caution">
    <text evidence="1">The sequence shown here is derived from an EMBL/GenBank/DDBJ whole genome shotgun (WGS) entry which is preliminary data.</text>
</comment>
<evidence type="ECO:0000313" key="2">
    <source>
        <dbReference type="Proteomes" id="UP001603013"/>
    </source>
</evidence>
<keyword evidence="2" id="KW-1185">Reference proteome</keyword>
<dbReference type="EMBL" id="JBIBSM010000018">
    <property type="protein sequence ID" value="MFF8279962.1"/>
    <property type="molecule type" value="Genomic_DNA"/>
</dbReference>
<sequence length="140" mass="14952">MADYPWLHVPGEAAPVHTADNAVPPLDGTDLTGVLDDLANIHPGFDLIRDGIRLLAVDRLTVDKTQTVITTVAGTGTDVIAALGLLMQRLTNPNTNPALRTLDPATAKKVQQRGEQYAYETAEYAPREHPCEAAALITGT</sequence>
<dbReference type="RefSeq" id="WP_391936871.1">
    <property type="nucleotide sequence ID" value="NZ_JBIBSM010000018.1"/>
</dbReference>
<accession>A0ABW6YKG0</accession>
<protein>
    <submittedName>
        <fullName evidence="1">Uncharacterized protein</fullName>
    </submittedName>
</protein>
<evidence type="ECO:0000313" key="1">
    <source>
        <dbReference type="EMBL" id="MFF8279962.1"/>
    </source>
</evidence>
<gene>
    <name evidence="1" type="ORF">ACF05T_28315</name>
</gene>
<dbReference type="Proteomes" id="UP001603013">
    <property type="component" value="Unassembled WGS sequence"/>
</dbReference>
<name>A0ABW6YKG0_9ACTN</name>
<reference evidence="1 2" key="1">
    <citation type="submission" date="2024-10" db="EMBL/GenBank/DDBJ databases">
        <title>The Natural Products Discovery Center: Release of the First 8490 Sequenced Strains for Exploring Actinobacteria Biosynthetic Diversity.</title>
        <authorList>
            <person name="Kalkreuter E."/>
            <person name="Kautsar S.A."/>
            <person name="Yang D."/>
            <person name="Bader C.D."/>
            <person name="Teijaro C.N."/>
            <person name="Fluegel L."/>
            <person name="Davis C.M."/>
            <person name="Simpson J.R."/>
            <person name="Lauterbach L."/>
            <person name="Steele A.D."/>
            <person name="Gui C."/>
            <person name="Meng S."/>
            <person name="Li G."/>
            <person name="Viehrig K."/>
            <person name="Ye F."/>
            <person name="Su P."/>
            <person name="Kiefer A.F."/>
            <person name="Nichols A."/>
            <person name="Cepeda A.J."/>
            <person name="Yan W."/>
            <person name="Fan B."/>
            <person name="Jiang Y."/>
            <person name="Adhikari A."/>
            <person name="Zheng C.-J."/>
            <person name="Schuster L."/>
            <person name="Cowan T.M."/>
            <person name="Smanski M.J."/>
            <person name="Chevrette M.G."/>
            <person name="De Carvalho L.P.S."/>
            <person name="Shen B."/>
        </authorList>
    </citation>
    <scope>NUCLEOTIDE SEQUENCE [LARGE SCALE GENOMIC DNA]</scope>
    <source>
        <strain evidence="1 2">NPDC015755</strain>
    </source>
</reference>